<dbReference type="OrthoDB" id="73875at2759"/>
<keyword evidence="1" id="KW-0732">Signal</keyword>
<dbReference type="Proteomes" id="UP000256964">
    <property type="component" value="Unassembled WGS sequence"/>
</dbReference>
<feature type="signal peptide" evidence="1">
    <location>
        <begin position="1"/>
        <end position="18"/>
    </location>
</feature>
<evidence type="ECO:0000256" key="1">
    <source>
        <dbReference type="SAM" id="SignalP"/>
    </source>
</evidence>
<gene>
    <name evidence="2" type="ORF">OH76DRAFT_1537242</name>
</gene>
<dbReference type="STRING" id="139420.A0A371CXP8"/>
<dbReference type="AlphaFoldDB" id="A0A371CXP8"/>
<evidence type="ECO:0000313" key="3">
    <source>
        <dbReference type="Proteomes" id="UP000256964"/>
    </source>
</evidence>
<proteinExistence type="predicted"/>
<accession>A0A371CXP8</accession>
<sequence>MVPVVLVVAATLPFLALAANHPASTQPCHSGSCRWEHTDDYGYGRFDLTGSVSSISDLTPSAGWTILDCDPSATDQDIRVVCHDPSKGCDHLYLNGAHHTIVRLPDECGSTAFAFVKNEWVHQDQSIRGRKRHMLVHREGDQPVVKGITLSTNYSELDHTRHGEVSFDAVGFSGSVFADEDSDCKPHLHGLLDWQLNCTGATAPQSFNRIQTDNLFNKSLDCPQQGSVPSYNTELSADFTTNITGSVVFGWSLVGTTTNPTQHFDIYFGLNTTIEGTLDLHANLNGSLSSGKKELAVVPLVPGTGIPGVLVIGPAIKFSAQADAILDANVDLSVDMAYAITDAKLYFPDGPTSGNFNPDNSSSGLQLSASPSASVVGNVSVHLIPSLSLDFELMKFVHTSVNLDLDASAGLNMSVYAGVDASTSTDGSSSAGAQWGGSLDATTSLNIDVSADLNLPPLYNKGDTKSLWNDTWPLYSTSFNGSAPIGRRAYIDQGDAVMGSYRDRVLNRYIKNATPASNAAASLPSGCGTNGNSSLLPVVPRKANGKRCVRCQSRSSSTVLELTKGALYPVRTSRLLR</sequence>
<organism evidence="2 3">
    <name type="scientific">Lentinus brumalis</name>
    <dbReference type="NCBI Taxonomy" id="2498619"/>
    <lineage>
        <taxon>Eukaryota</taxon>
        <taxon>Fungi</taxon>
        <taxon>Dikarya</taxon>
        <taxon>Basidiomycota</taxon>
        <taxon>Agaricomycotina</taxon>
        <taxon>Agaricomycetes</taxon>
        <taxon>Polyporales</taxon>
        <taxon>Polyporaceae</taxon>
        <taxon>Lentinus</taxon>
    </lineage>
</organism>
<reference evidence="2 3" key="1">
    <citation type="journal article" date="2018" name="Biotechnol. Biofuels">
        <title>Integrative visual omics of the white-rot fungus Polyporus brumalis exposes the biotechnological potential of its oxidative enzymes for delignifying raw plant biomass.</title>
        <authorList>
            <person name="Miyauchi S."/>
            <person name="Rancon A."/>
            <person name="Drula E."/>
            <person name="Hage H."/>
            <person name="Chaduli D."/>
            <person name="Favel A."/>
            <person name="Grisel S."/>
            <person name="Henrissat B."/>
            <person name="Herpoel-Gimbert I."/>
            <person name="Ruiz-Duenas F.J."/>
            <person name="Chevret D."/>
            <person name="Hainaut M."/>
            <person name="Lin J."/>
            <person name="Wang M."/>
            <person name="Pangilinan J."/>
            <person name="Lipzen A."/>
            <person name="Lesage-Meessen L."/>
            <person name="Navarro D."/>
            <person name="Riley R."/>
            <person name="Grigoriev I.V."/>
            <person name="Zhou S."/>
            <person name="Raouche S."/>
            <person name="Rosso M.N."/>
        </authorList>
    </citation>
    <scope>NUCLEOTIDE SEQUENCE [LARGE SCALE GENOMIC DNA]</scope>
    <source>
        <strain evidence="2 3">BRFM 1820</strain>
    </source>
</reference>
<keyword evidence="3" id="KW-1185">Reference proteome</keyword>
<protein>
    <submittedName>
        <fullName evidence="2">Uncharacterized protein</fullName>
    </submittedName>
</protein>
<dbReference type="EMBL" id="KZ857442">
    <property type="protein sequence ID" value="RDX45041.1"/>
    <property type="molecule type" value="Genomic_DNA"/>
</dbReference>
<feature type="chain" id="PRO_5016613063" evidence="1">
    <location>
        <begin position="19"/>
        <end position="577"/>
    </location>
</feature>
<name>A0A371CXP8_9APHY</name>
<evidence type="ECO:0000313" key="2">
    <source>
        <dbReference type="EMBL" id="RDX45041.1"/>
    </source>
</evidence>